<reference evidence="3" key="1">
    <citation type="journal article" date="2010" name="PLoS ONE">
        <title>The complete genome sequence of Cupriavidus metallidurans strain CH34, a master survivalist in harsh and anthropogenic environments.</title>
        <authorList>
            <person name="Janssen P.J."/>
            <person name="Van Houdt R."/>
            <person name="Moors H."/>
            <person name="Monsieurs P."/>
            <person name="Morin N."/>
            <person name="Michaux A."/>
            <person name="Benotmane M.A."/>
            <person name="Leys N."/>
            <person name="Vallaeys T."/>
            <person name="Lapidus A."/>
            <person name="Monchy S."/>
            <person name="Medigue C."/>
            <person name="Taghavi S."/>
            <person name="McCorkle S."/>
            <person name="Dunn J."/>
            <person name="van der Lelie D."/>
            <person name="Mergeay M."/>
        </authorList>
    </citation>
    <scope>NUCLEOTIDE SEQUENCE [LARGE SCALE GENOMIC DNA]</scope>
    <source>
        <strain evidence="3">ATCC 43123 / DSM 2839 / NBRC 102507 / CH34</strain>
    </source>
</reference>
<keyword evidence="1" id="KW-1133">Transmembrane helix</keyword>
<dbReference type="AlphaFoldDB" id="Q1LEB0"/>
<dbReference type="HOGENOM" id="CLU_2438615_0_0_4"/>
<dbReference type="EMBL" id="CP000353">
    <property type="protein sequence ID" value="ABF11516.1"/>
    <property type="molecule type" value="Genomic_DNA"/>
</dbReference>
<accession>Q1LEB0</accession>
<evidence type="ECO:0000313" key="2">
    <source>
        <dbReference type="EMBL" id="ABF11516.1"/>
    </source>
</evidence>
<keyword evidence="1" id="KW-0812">Transmembrane</keyword>
<proteinExistence type="predicted"/>
<organism evidence="2 3">
    <name type="scientific">Cupriavidus metallidurans (strain ATCC 43123 / DSM 2839 / NBRC 102507 / CH34)</name>
    <name type="common">Ralstonia metallidurans</name>
    <dbReference type="NCBI Taxonomy" id="266264"/>
    <lineage>
        <taxon>Bacteria</taxon>
        <taxon>Pseudomonadati</taxon>
        <taxon>Pseudomonadota</taxon>
        <taxon>Betaproteobacteria</taxon>
        <taxon>Burkholderiales</taxon>
        <taxon>Burkholderiaceae</taxon>
        <taxon>Cupriavidus</taxon>
    </lineage>
</organism>
<keyword evidence="2" id="KW-0614">Plasmid</keyword>
<evidence type="ECO:0000256" key="1">
    <source>
        <dbReference type="SAM" id="Phobius"/>
    </source>
</evidence>
<feature type="transmembrane region" description="Helical" evidence="1">
    <location>
        <begin position="16"/>
        <end position="34"/>
    </location>
</feature>
<gene>
    <name evidence="2" type="ordered locus">Rmet_4654</name>
</gene>
<evidence type="ECO:0000313" key="3">
    <source>
        <dbReference type="Proteomes" id="UP000002429"/>
    </source>
</evidence>
<protein>
    <submittedName>
        <fullName evidence="2">Uncharacterized protein</fullName>
    </submittedName>
</protein>
<dbReference type="Proteomes" id="UP000002429">
    <property type="component" value="Plasmid megaplasmid"/>
</dbReference>
<keyword evidence="1" id="KW-0472">Membrane</keyword>
<sequence>MLVRTGLRILGWNRRVVAHVTFCLWCALLLCFVISRQRRMYRNGVSVLDLSARDAGGLAASGDGLGVLRHGRAVRNAVRRLRGKEKSPLS</sequence>
<geneLocation type="plasmid" evidence="2 3">
    <name>megaplasmid</name>
</geneLocation>
<keyword evidence="3" id="KW-1185">Reference proteome</keyword>
<dbReference type="KEGG" id="rme:Rmet_4654"/>
<name>Q1LEB0_CUPMC</name>